<keyword evidence="4" id="KW-1185">Reference proteome</keyword>
<dbReference type="Gramene" id="EFJ23540">
    <property type="protein sequence ID" value="EFJ23540"/>
    <property type="gene ID" value="SELMODRAFT_103145"/>
</dbReference>
<dbReference type="STRING" id="88036.D8RWF7"/>
<dbReference type="FunCoup" id="D8RWF7">
    <property type="interactions" value="543"/>
</dbReference>
<dbReference type="HOGENOM" id="CLU_030538_1_1_1"/>
<dbReference type="PANTHER" id="PTHR31589:SF110">
    <property type="entry name" value="PROTEIN, PUTATIVE (DUF239)-RELATED"/>
    <property type="match status" value="1"/>
</dbReference>
<organism evidence="4">
    <name type="scientific">Selaginella moellendorffii</name>
    <name type="common">Spikemoss</name>
    <dbReference type="NCBI Taxonomy" id="88036"/>
    <lineage>
        <taxon>Eukaryota</taxon>
        <taxon>Viridiplantae</taxon>
        <taxon>Streptophyta</taxon>
        <taxon>Embryophyta</taxon>
        <taxon>Tracheophyta</taxon>
        <taxon>Lycopodiopsida</taxon>
        <taxon>Selaginellales</taxon>
        <taxon>Selaginellaceae</taxon>
        <taxon>Selaginella</taxon>
    </lineage>
</organism>
<dbReference type="PANTHER" id="PTHR31589">
    <property type="entry name" value="PROTEIN, PUTATIVE (DUF239)-RELATED-RELATED"/>
    <property type="match status" value="1"/>
</dbReference>
<dbReference type="Pfam" id="PF14365">
    <property type="entry name" value="Neprosin_AP"/>
    <property type="match status" value="1"/>
</dbReference>
<dbReference type="AlphaFoldDB" id="D8RWF7"/>
<protein>
    <recommendedName>
        <fullName evidence="2">Neprosin PEP catalytic domain-containing protein</fullName>
    </recommendedName>
</protein>
<dbReference type="InterPro" id="IPR004314">
    <property type="entry name" value="Neprosin"/>
</dbReference>
<accession>D8RWF7</accession>
<dbReference type="InterPro" id="IPR025521">
    <property type="entry name" value="Neprosin_propep"/>
</dbReference>
<dbReference type="KEGG" id="smo:SELMODRAFT_103145"/>
<dbReference type="PROSITE" id="PS52045">
    <property type="entry name" value="NEPROSIN_PEP_CD"/>
    <property type="match status" value="1"/>
</dbReference>
<evidence type="ECO:0000313" key="3">
    <source>
        <dbReference type="EMBL" id="EFJ23540.1"/>
    </source>
</evidence>
<feature type="signal peptide" evidence="1">
    <location>
        <begin position="1"/>
        <end position="22"/>
    </location>
</feature>
<evidence type="ECO:0000259" key="2">
    <source>
        <dbReference type="PROSITE" id="PS52045"/>
    </source>
</evidence>
<dbReference type="Gene3D" id="3.90.1320.10">
    <property type="entry name" value="Outer-capsid protein sigma 3, large lobe"/>
    <property type="match status" value="1"/>
</dbReference>
<reference evidence="3 4" key="1">
    <citation type="journal article" date="2011" name="Science">
        <title>The Selaginella genome identifies genetic changes associated with the evolution of vascular plants.</title>
        <authorList>
            <person name="Banks J.A."/>
            <person name="Nishiyama T."/>
            <person name="Hasebe M."/>
            <person name="Bowman J.L."/>
            <person name="Gribskov M."/>
            <person name="dePamphilis C."/>
            <person name="Albert V.A."/>
            <person name="Aono N."/>
            <person name="Aoyama T."/>
            <person name="Ambrose B.A."/>
            <person name="Ashton N.W."/>
            <person name="Axtell M.J."/>
            <person name="Barker E."/>
            <person name="Barker M.S."/>
            <person name="Bennetzen J.L."/>
            <person name="Bonawitz N.D."/>
            <person name="Chapple C."/>
            <person name="Cheng C."/>
            <person name="Correa L.G."/>
            <person name="Dacre M."/>
            <person name="DeBarry J."/>
            <person name="Dreyer I."/>
            <person name="Elias M."/>
            <person name="Engstrom E.M."/>
            <person name="Estelle M."/>
            <person name="Feng L."/>
            <person name="Finet C."/>
            <person name="Floyd S.K."/>
            <person name="Frommer W.B."/>
            <person name="Fujita T."/>
            <person name="Gramzow L."/>
            <person name="Gutensohn M."/>
            <person name="Harholt J."/>
            <person name="Hattori M."/>
            <person name="Heyl A."/>
            <person name="Hirai T."/>
            <person name="Hiwatashi Y."/>
            <person name="Ishikawa M."/>
            <person name="Iwata M."/>
            <person name="Karol K.G."/>
            <person name="Koehler B."/>
            <person name="Kolukisaoglu U."/>
            <person name="Kubo M."/>
            <person name="Kurata T."/>
            <person name="Lalonde S."/>
            <person name="Li K."/>
            <person name="Li Y."/>
            <person name="Litt A."/>
            <person name="Lyons E."/>
            <person name="Manning G."/>
            <person name="Maruyama T."/>
            <person name="Michael T.P."/>
            <person name="Mikami K."/>
            <person name="Miyazaki S."/>
            <person name="Morinaga S."/>
            <person name="Murata T."/>
            <person name="Mueller-Roeber B."/>
            <person name="Nelson D.R."/>
            <person name="Obara M."/>
            <person name="Oguri Y."/>
            <person name="Olmstead R.G."/>
            <person name="Onodera N."/>
            <person name="Petersen B.L."/>
            <person name="Pils B."/>
            <person name="Prigge M."/>
            <person name="Rensing S.A."/>
            <person name="Riano-Pachon D.M."/>
            <person name="Roberts A.W."/>
            <person name="Sato Y."/>
            <person name="Scheller H.V."/>
            <person name="Schulz B."/>
            <person name="Schulz C."/>
            <person name="Shakirov E.V."/>
            <person name="Shibagaki N."/>
            <person name="Shinohara N."/>
            <person name="Shippen D.E."/>
            <person name="Soerensen I."/>
            <person name="Sotooka R."/>
            <person name="Sugimoto N."/>
            <person name="Sugita M."/>
            <person name="Sumikawa N."/>
            <person name="Tanurdzic M."/>
            <person name="Theissen G."/>
            <person name="Ulvskov P."/>
            <person name="Wakazuki S."/>
            <person name="Weng J.K."/>
            <person name="Willats W.W."/>
            <person name="Wipf D."/>
            <person name="Wolf P.G."/>
            <person name="Yang L."/>
            <person name="Zimmer A.D."/>
            <person name="Zhu Q."/>
            <person name="Mitros T."/>
            <person name="Hellsten U."/>
            <person name="Loque D."/>
            <person name="Otillar R."/>
            <person name="Salamov A."/>
            <person name="Schmutz J."/>
            <person name="Shapiro H."/>
            <person name="Lindquist E."/>
            <person name="Lucas S."/>
            <person name="Rokhsar D."/>
            <person name="Grigoriev I.V."/>
        </authorList>
    </citation>
    <scope>NUCLEOTIDE SEQUENCE [LARGE SCALE GENOMIC DNA]</scope>
</reference>
<dbReference type="InParanoid" id="D8RWF7"/>
<dbReference type="OMA" id="DITILLW"/>
<dbReference type="Proteomes" id="UP000001514">
    <property type="component" value="Unassembled WGS sequence"/>
</dbReference>
<dbReference type="Pfam" id="PF03080">
    <property type="entry name" value="Neprosin"/>
    <property type="match status" value="1"/>
</dbReference>
<proteinExistence type="predicted"/>
<feature type="chain" id="PRO_5003122182" description="Neprosin PEP catalytic domain-containing protein" evidence="1">
    <location>
        <begin position="23"/>
        <end position="416"/>
    </location>
</feature>
<dbReference type="InterPro" id="IPR053168">
    <property type="entry name" value="Glutamic_endopeptidase"/>
</dbReference>
<evidence type="ECO:0000256" key="1">
    <source>
        <dbReference type="SAM" id="SignalP"/>
    </source>
</evidence>
<dbReference type="EMBL" id="GL377592">
    <property type="protein sequence ID" value="EFJ23540.1"/>
    <property type="molecule type" value="Genomic_DNA"/>
</dbReference>
<feature type="domain" description="Neprosin PEP catalytic" evidence="2">
    <location>
        <begin position="166"/>
        <end position="416"/>
    </location>
</feature>
<sequence>MILLWKLLLLLLLLGGSQVASSTSVLEEIEQHLKRINRPPVKTIESPDGDIIDCILIQHQPAFDHPGLRGSTAKACLLLSFTLTEMKTFDESRPVSHQHRLQSLEQRSFQLWQQHGRCPSGTIPQRRTTTKDILRFGGSARKYGRKSHRSAHHRKFNSSFIPPGANGVSMSHEHAIAYVQGGEYYGARASINVWNPAVEGNSEFSLSQVWILSGSIGNSIEAGWQVFPGMYGDQYPRLFIYWTSDSYQATGCYNLLCSGFVQTSTEILIGGAIAPSSSSDGTQYDISILIWKDPQEGNWWLEYGDRIVGYWPAFLFTELASSASVVEWGGEVVNTRPQGKHTSTKMGSGMYADAGFSRASYFRDLRVVNERNSLQLPSNLQTYAAHPNCYNIIQGIDKMWGSFFYYGGPGNSPNCP</sequence>
<evidence type="ECO:0000313" key="4">
    <source>
        <dbReference type="Proteomes" id="UP000001514"/>
    </source>
</evidence>
<dbReference type="eggNOG" id="ENOG502QVB2">
    <property type="taxonomic scope" value="Eukaryota"/>
</dbReference>
<keyword evidence="1" id="KW-0732">Signal</keyword>
<gene>
    <name evidence="3" type="ORF">SELMODRAFT_103145</name>
</gene>
<name>D8RWF7_SELML</name>